<dbReference type="GeneID" id="117651517"/>
<dbReference type="OrthoDB" id="9880600at2759"/>
<feature type="transmembrane region" description="Helical" evidence="7">
    <location>
        <begin position="631"/>
        <end position="648"/>
    </location>
</feature>
<dbReference type="PRINTS" id="PR01223">
    <property type="entry name" value="BRIDEOF7LESS"/>
</dbReference>
<keyword evidence="3 7" id="KW-1133">Transmembrane helix</keyword>
<protein>
    <submittedName>
        <fullName evidence="11">Uncharacterized protein LOC117651517</fullName>
    </submittedName>
</protein>
<feature type="transmembrane region" description="Helical" evidence="7">
    <location>
        <begin position="669"/>
        <end position="688"/>
    </location>
</feature>
<feature type="transmembrane region" description="Helical" evidence="7">
    <location>
        <begin position="745"/>
        <end position="766"/>
    </location>
</feature>
<feature type="region of interest" description="Disordered" evidence="6">
    <location>
        <begin position="507"/>
        <end position="530"/>
    </location>
</feature>
<dbReference type="KEGG" id="tpal:117651517"/>
<evidence type="ECO:0000256" key="2">
    <source>
        <dbReference type="ARBA" id="ARBA00022692"/>
    </source>
</evidence>
<evidence type="ECO:0000313" key="11">
    <source>
        <dbReference type="RefSeq" id="XP_034251475.1"/>
    </source>
</evidence>
<accession>A0A6P9A206</accession>
<dbReference type="GO" id="GO:0007601">
    <property type="term" value="P:visual perception"/>
    <property type="evidence" value="ECO:0007669"/>
    <property type="project" value="InterPro"/>
</dbReference>
<dbReference type="InterPro" id="IPR028082">
    <property type="entry name" value="Peripla_BP_I"/>
</dbReference>
<keyword evidence="10" id="KW-1185">Reference proteome</keyword>
<feature type="transmembrane region" description="Helical" evidence="7">
    <location>
        <begin position="598"/>
        <end position="619"/>
    </location>
</feature>
<evidence type="ECO:0000256" key="1">
    <source>
        <dbReference type="ARBA" id="ARBA00004141"/>
    </source>
</evidence>
<dbReference type="GO" id="GO:0016020">
    <property type="term" value="C:membrane"/>
    <property type="evidence" value="ECO:0007669"/>
    <property type="project" value="UniProtKB-SubCell"/>
</dbReference>
<dbReference type="InterPro" id="IPR002956">
    <property type="entry name" value="Bride_of_7less"/>
</dbReference>
<feature type="transmembrane region" description="Helical" evidence="7">
    <location>
        <begin position="714"/>
        <end position="733"/>
    </location>
</feature>
<evidence type="ECO:0000256" key="7">
    <source>
        <dbReference type="SAM" id="Phobius"/>
    </source>
</evidence>
<evidence type="ECO:0000256" key="6">
    <source>
        <dbReference type="SAM" id="MobiDB-lite"/>
    </source>
</evidence>
<evidence type="ECO:0000259" key="9">
    <source>
        <dbReference type="PROSITE" id="PS50259"/>
    </source>
</evidence>
<dbReference type="GO" id="GO:0005118">
    <property type="term" value="F:sevenless binding"/>
    <property type="evidence" value="ECO:0007669"/>
    <property type="project" value="InterPro"/>
</dbReference>
<evidence type="ECO:0000313" key="10">
    <source>
        <dbReference type="Proteomes" id="UP000515158"/>
    </source>
</evidence>
<feature type="signal peptide" evidence="8">
    <location>
        <begin position="1"/>
        <end position="23"/>
    </location>
</feature>
<dbReference type="PROSITE" id="PS50259">
    <property type="entry name" value="G_PROTEIN_RECEP_F3_4"/>
    <property type="match status" value="1"/>
</dbReference>
<evidence type="ECO:0000256" key="5">
    <source>
        <dbReference type="ARBA" id="ARBA00023180"/>
    </source>
</evidence>
<gene>
    <name evidence="11" type="primary">LOC117651517</name>
</gene>
<dbReference type="Gene3D" id="3.40.50.2300">
    <property type="match status" value="2"/>
</dbReference>
<keyword evidence="4 7" id="KW-0472">Membrane</keyword>
<reference evidence="11" key="1">
    <citation type="submission" date="2025-08" db="UniProtKB">
        <authorList>
            <consortium name="RefSeq"/>
        </authorList>
    </citation>
    <scope>IDENTIFICATION</scope>
    <source>
        <tissue evidence="11">Total insect</tissue>
    </source>
</reference>
<proteinExistence type="predicted"/>
<keyword evidence="2 7" id="KW-0812">Transmembrane</keyword>
<feature type="chain" id="PRO_5028230224" evidence="8">
    <location>
        <begin position="24"/>
        <end position="900"/>
    </location>
</feature>
<comment type="subcellular location">
    <subcellularLocation>
        <location evidence="1">Membrane</location>
        <topology evidence="1">Multi-pass membrane protein</topology>
    </subcellularLocation>
</comment>
<dbReference type="InParanoid" id="A0A6P9A206"/>
<feature type="transmembrane region" description="Helical" evidence="7">
    <location>
        <begin position="772"/>
        <end position="792"/>
    </location>
</feature>
<keyword evidence="8" id="KW-0732">Signal</keyword>
<feature type="region of interest" description="Disordered" evidence="6">
    <location>
        <begin position="830"/>
        <end position="854"/>
    </location>
</feature>
<feature type="compositionally biased region" description="Polar residues" evidence="6">
    <location>
        <begin position="844"/>
        <end position="854"/>
    </location>
</feature>
<dbReference type="AlphaFoldDB" id="A0A6P9A206"/>
<evidence type="ECO:0000256" key="3">
    <source>
        <dbReference type="ARBA" id="ARBA00022989"/>
    </source>
</evidence>
<dbReference type="SUPFAM" id="SSF53822">
    <property type="entry name" value="Periplasmic binding protein-like I"/>
    <property type="match status" value="1"/>
</dbReference>
<name>A0A6P9A206_THRPL</name>
<dbReference type="InterPro" id="IPR050726">
    <property type="entry name" value="mGluR"/>
</dbReference>
<organism evidence="11">
    <name type="scientific">Thrips palmi</name>
    <name type="common">Melon thrips</name>
    <dbReference type="NCBI Taxonomy" id="161013"/>
    <lineage>
        <taxon>Eukaryota</taxon>
        <taxon>Metazoa</taxon>
        <taxon>Ecdysozoa</taxon>
        <taxon>Arthropoda</taxon>
        <taxon>Hexapoda</taxon>
        <taxon>Insecta</taxon>
        <taxon>Pterygota</taxon>
        <taxon>Neoptera</taxon>
        <taxon>Paraneoptera</taxon>
        <taxon>Thysanoptera</taxon>
        <taxon>Terebrantia</taxon>
        <taxon>Thripoidea</taxon>
        <taxon>Thripidae</taxon>
        <taxon>Thrips</taxon>
    </lineage>
</organism>
<dbReference type="CDD" id="cd13953">
    <property type="entry name" value="7tm_classC_mGluR-like"/>
    <property type="match status" value="1"/>
</dbReference>
<dbReference type="PANTHER" id="PTHR24060">
    <property type="entry name" value="METABOTROPIC GLUTAMATE RECEPTOR"/>
    <property type="match status" value="1"/>
</dbReference>
<evidence type="ECO:0000256" key="4">
    <source>
        <dbReference type="ARBA" id="ARBA00023136"/>
    </source>
</evidence>
<feature type="compositionally biased region" description="Basic residues" evidence="6">
    <location>
        <begin position="832"/>
        <end position="843"/>
    </location>
</feature>
<dbReference type="GO" id="GO:0004930">
    <property type="term" value="F:G protein-coupled receptor activity"/>
    <property type="evidence" value="ECO:0007669"/>
    <property type="project" value="InterPro"/>
</dbReference>
<sequence>MAVPVAMPVLLMVLLATCARCAAADMHRADIGVLVDLHVAQEGAGGALGPQGGQSRRCSALNVDAVQPVLAARWAASVVSSQAHQVAVDVKVFDTCGDPDTAMRDVFYAVKEALEEQDVPLLGLVGLGEAEVLSQTVSTLHAFNIPLVLASPRLAEMMAPEDNTLTTAPDMASIVQGVVELGHALGVSSMSVVSSCPHSLGRFKHDLDARGMRLARQLHVKKHLAVLGDVVRTFLEESEEGELWPWSWTPRRSALWLKAFAATALRPRKVQLITGTIGLNHNLMRLWRNLFAGSYLIEPHMPELPDFRNYLLTTFKEAQTDVNETLVREYMSIVYSCHWNDDLETAQKKCKDLSMVELSHKLQINPEVTFVVKAVSAFSAALFLLRVSRCEKSGMAEPCLSFLSPNPSGSVPLSTPLSLARSEDVIPGSSNLQQEMLSMLSQLSFTSGHDAPFELSGTRRHLTRDGRLVANKYTVARISQEGDVVGIGWYSDDKGLLIDSSMRLTSAQRKSSNSDRKQPRGFSSDSSYPMLQKEPQLDSLTVVGEGVDARKVRPDNYLGRLWATIMVAIAAVGILATLFILVYVLIKICDGTLAGNQSLGVLLLLGIMTLFACVVPFVLPVSETKCGVRVMAYPVALALCYGILLVKVMQLRSLVLLGLGGRISYLNQYIILFFIVLVQVVINVQWYMTNGPHLRIDSEGTAYCFVPRSDFLMLHTYIVILVILAFGYGLSVLKIRRNYKEGRWVTLAAFLSLPILVVWGLVLGLAADRYDELTTCMALMLLALILILAIFIPKMNTISKQTKHFKHKKMHVGADSVNTIFSNFSDLQRTSSRLHPHHSRRPTSGHTGRISRSSPMTIVPTHAPHMLQHNKHLSVPHMADAYSDYVTKNPIYEVTNGAYP</sequence>
<dbReference type="InterPro" id="IPR017978">
    <property type="entry name" value="GPCR_3_C"/>
</dbReference>
<dbReference type="RefSeq" id="XP_034251475.1">
    <property type="nucleotide sequence ID" value="XM_034395584.1"/>
</dbReference>
<keyword evidence="5" id="KW-0325">Glycoprotein</keyword>
<dbReference type="Pfam" id="PF00003">
    <property type="entry name" value="7tm_3"/>
    <property type="match status" value="1"/>
</dbReference>
<feature type="transmembrane region" description="Helical" evidence="7">
    <location>
        <begin position="561"/>
        <end position="586"/>
    </location>
</feature>
<dbReference type="Proteomes" id="UP000515158">
    <property type="component" value="Unplaced"/>
</dbReference>
<feature type="domain" description="G-protein coupled receptors family 3 profile" evidence="9">
    <location>
        <begin position="562"/>
        <end position="798"/>
    </location>
</feature>
<evidence type="ECO:0000256" key="8">
    <source>
        <dbReference type="SAM" id="SignalP"/>
    </source>
</evidence>